<dbReference type="SUPFAM" id="SSF48695">
    <property type="entry name" value="Multiheme cytochromes"/>
    <property type="match status" value="1"/>
</dbReference>
<dbReference type="GO" id="GO:0005507">
    <property type="term" value="F:copper ion binding"/>
    <property type="evidence" value="ECO:0007669"/>
    <property type="project" value="InterPro"/>
</dbReference>
<evidence type="ECO:0000259" key="4">
    <source>
        <dbReference type="Pfam" id="PF07731"/>
    </source>
</evidence>
<dbReference type="PROSITE" id="PS00079">
    <property type="entry name" value="MULTICOPPER_OXIDASE1"/>
    <property type="match status" value="1"/>
</dbReference>
<dbReference type="AlphaFoldDB" id="A0A1V4APN7"/>
<dbReference type="PANTHER" id="PTHR11709:SF394">
    <property type="entry name" value="FI03373P-RELATED"/>
    <property type="match status" value="1"/>
</dbReference>
<evidence type="ECO:0000256" key="2">
    <source>
        <dbReference type="ARBA" id="ARBA00023002"/>
    </source>
</evidence>
<dbReference type="PANTHER" id="PTHR11709">
    <property type="entry name" value="MULTI-COPPER OXIDASE"/>
    <property type="match status" value="1"/>
</dbReference>
<evidence type="ECO:0000313" key="7">
    <source>
        <dbReference type="Proteomes" id="UP000189681"/>
    </source>
</evidence>
<evidence type="ECO:0000256" key="3">
    <source>
        <dbReference type="ARBA" id="ARBA00023008"/>
    </source>
</evidence>
<reference evidence="6 7" key="1">
    <citation type="journal article" date="2017" name="Water Res.">
        <title>Discovery and metagenomic analysis of an anammox bacterial enrichment related to Candidatus "Brocadia caroliniensis" in a full-scale glycerol-fed nitritation-denitritation separate centrate treatment process.</title>
        <authorList>
            <person name="Park H."/>
            <person name="Brotto A.C."/>
            <person name="van Loosdrecht M.C."/>
            <person name="Chandran K."/>
        </authorList>
    </citation>
    <scope>NUCLEOTIDE SEQUENCE [LARGE SCALE GENOMIC DNA]</scope>
    <source>
        <strain evidence="6">26THWARD</strain>
    </source>
</reference>
<dbReference type="InterPro" id="IPR011707">
    <property type="entry name" value="Cu-oxidase-like_N"/>
</dbReference>
<feature type="domain" description="Plastocyanin-like" evidence="5">
    <location>
        <begin position="83"/>
        <end position="182"/>
    </location>
</feature>
<gene>
    <name evidence="6" type="ORF">AYP45_16865</name>
</gene>
<dbReference type="Pfam" id="PF13447">
    <property type="entry name" value="Multi-haem_cyto"/>
    <property type="match status" value="2"/>
</dbReference>
<dbReference type="EMBL" id="AYTS01000183">
    <property type="protein sequence ID" value="OOP55069.1"/>
    <property type="molecule type" value="Genomic_DNA"/>
</dbReference>
<organism evidence="6 7">
    <name type="scientific">Candidatus Brocadia carolinensis</name>
    <dbReference type="NCBI Taxonomy" id="1004156"/>
    <lineage>
        <taxon>Bacteria</taxon>
        <taxon>Pseudomonadati</taxon>
        <taxon>Planctomycetota</taxon>
        <taxon>Candidatus Brocadiia</taxon>
        <taxon>Candidatus Brocadiales</taxon>
        <taxon>Candidatus Brocadiaceae</taxon>
        <taxon>Candidatus Brocadia</taxon>
    </lineage>
</organism>
<evidence type="ECO:0000259" key="5">
    <source>
        <dbReference type="Pfam" id="PF07732"/>
    </source>
</evidence>
<dbReference type="Gene3D" id="1.10.780.10">
    <property type="entry name" value="Hydroxylamine Oxidoreductase, Chain A, domain 1"/>
    <property type="match status" value="1"/>
</dbReference>
<dbReference type="Pfam" id="PF07731">
    <property type="entry name" value="Cu-oxidase_2"/>
    <property type="match status" value="1"/>
</dbReference>
<dbReference type="InterPro" id="IPR002355">
    <property type="entry name" value="Cu_oxidase_Cu_BS"/>
</dbReference>
<evidence type="ECO:0000256" key="1">
    <source>
        <dbReference type="ARBA" id="ARBA00022723"/>
    </source>
</evidence>
<feature type="domain" description="Plastocyanin-like" evidence="4">
    <location>
        <begin position="220"/>
        <end position="318"/>
    </location>
</feature>
<dbReference type="GO" id="GO:0016491">
    <property type="term" value="F:oxidoreductase activity"/>
    <property type="evidence" value="ECO:0007669"/>
    <property type="project" value="UniProtKB-KW"/>
</dbReference>
<dbReference type="Proteomes" id="UP000189681">
    <property type="component" value="Unassembled WGS sequence"/>
</dbReference>
<protein>
    <submittedName>
        <fullName evidence="6">Uncharacterized protein</fullName>
    </submittedName>
</protein>
<name>A0A1V4APN7_9BACT</name>
<evidence type="ECO:0000313" key="6">
    <source>
        <dbReference type="EMBL" id="OOP55069.1"/>
    </source>
</evidence>
<dbReference type="STRING" id="1004156.AYP45_16865"/>
<comment type="caution">
    <text evidence="6">The sequence shown here is derived from an EMBL/GenBank/DDBJ whole genome shotgun (WGS) entry which is preliminary data.</text>
</comment>
<sequence>MATGQPPDSPLIKVARGLFLTSMLMFARLFLVFQNGYAEIPYLAGTGGVVYLEMEARPVALELRPGVFFDAWGYCKKGEKPTVPGPTIKVREGTKIRVHFTNKLAVPASLHPHGVKYTAANDGAHIAGNPTSTVEPGHSRTYEWDTSGTPGTWFYHTHALEMGGDEGLSRGLWGALIIEPKDDITNPPDKEFVVFMHSYMVNGTEYEAFNDKSGDIEFMNGDSSAFPGLVWKANMGEKVRFHVINTAEEMHTFHTHGHRWTDKASGELIDNVSLAPFTSYVADFTAGEGVGPGNWAFHCHFHEHMMNGMFGIFVVEKEKMNAWMSPDTESLPTLDSAPGSYAYPDPSLKNLYEDFVGLKQGDGPWGEFYQPIPFYMYFNPTRHYIPPSAENSDYKELLNRYRPDQCVECHEESSPGIVAQWKASNHANPKKNREVSAETQEIEELIGKELNNWEPGTKNGVYCSYCHGDNHEKLFMPTVDNACGACHPRQAKEFAKGRDLGRPSHPQSWEATMSVPWYVENYRRGERYSMIGCDQCHQNMSSCDDCHSKHLFSVAEARRPEVCSGCHMGPDHPDWESYEHSRWGIIYNISGEKWNWDKKLSEVIPGVDYPAPTCQYCHMYVGNGQWEMNVETKGIWRMGIIPPAEVEFKSGIKNFPYGIKLPPIDKKLEIYSAESKTKRRYWVELCTKCHSSRFSSMWLDSLDQYMFESWRRIDDAQRVVEELFAKDMIKPSPEERAPFPLSDVIVKLLSPKELGPEVYSLFKKTSGHLPVIGPVLGAYAIFNQKDGNPSGVEQEYVEMWFWNHLQGYKGTAHAQQDISWWWGTAQTMGNLTRIRDGAVNLQRLKSLEEAVKK</sequence>
<accession>A0A1V4APN7</accession>
<dbReference type="InterPro" id="IPR011706">
    <property type="entry name" value="Cu-oxidase_C"/>
</dbReference>
<dbReference type="PROSITE" id="PS00080">
    <property type="entry name" value="MULTICOPPER_OXIDASE2"/>
    <property type="match status" value="1"/>
</dbReference>
<dbReference type="InterPro" id="IPR036280">
    <property type="entry name" value="Multihaem_cyt_sf"/>
</dbReference>
<dbReference type="InterPro" id="IPR033138">
    <property type="entry name" value="Cu_oxidase_CS"/>
</dbReference>
<dbReference type="SUPFAM" id="SSF49503">
    <property type="entry name" value="Cupredoxins"/>
    <property type="match status" value="2"/>
</dbReference>
<proteinExistence type="predicted"/>
<dbReference type="Gene3D" id="1.20.850.10">
    <property type="entry name" value="Hydroxylamine Oxidoreductase, Chain A, domain 2"/>
    <property type="match status" value="1"/>
</dbReference>
<dbReference type="InterPro" id="IPR008972">
    <property type="entry name" value="Cupredoxin"/>
</dbReference>
<keyword evidence="1" id="KW-0479">Metal-binding</keyword>
<dbReference type="Pfam" id="PF07732">
    <property type="entry name" value="Cu-oxidase_3"/>
    <property type="match status" value="1"/>
</dbReference>
<keyword evidence="2" id="KW-0560">Oxidoreductase</keyword>
<dbReference type="InterPro" id="IPR045087">
    <property type="entry name" value="Cu-oxidase_fam"/>
</dbReference>
<dbReference type="Gene3D" id="2.60.40.420">
    <property type="entry name" value="Cupredoxins - blue copper proteins"/>
    <property type="match status" value="2"/>
</dbReference>
<keyword evidence="3" id="KW-0186">Copper</keyword>